<gene>
    <name evidence="2" type="ordered locus">Curi_c17490</name>
</gene>
<dbReference type="Proteomes" id="UP000006094">
    <property type="component" value="Chromosome"/>
</dbReference>
<dbReference type="InterPro" id="IPR058595">
    <property type="entry name" value="Avidin-like"/>
</dbReference>
<dbReference type="PANTHER" id="PTHR43451">
    <property type="entry name" value="ACETYLTRANSFERASE (GNAT) FAMILY PROTEIN"/>
    <property type="match status" value="1"/>
</dbReference>
<dbReference type="PROSITE" id="PS51186">
    <property type="entry name" value="GNAT"/>
    <property type="match status" value="1"/>
</dbReference>
<dbReference type="OrthoDB" id="948250at2"/>
<dbReference type="Pfam" id="PF00583">
    <property type="entry name" value="Acetyltransf_1"/>
    <property type="match status" value="1"/>
</dbReference>
<dbReference type="InterPro" id="IPR000182">
    <property type="entry name" value="GNAT_dom"/>
</dbReference>
<evidence type="ECO:0000313" key="3">
    <source>
        <dbReference type="Proteomes" id="UP000006094"/>
    </source>
</evidence>
<dbReference type="Gene3D" id="3.40.630.30">
    <property type="match status" value="1"/>
</dbReference>
<dbReference type="InterPro" id="IPR052564">
    <property type="entry name" value="N-acetyltrans/Recomb-assoc"/>
</dbReference>
<dbReference type="RefSeq" id="WP_014967892.1">
    <property type="nucleotide sequence ID" value="NC_018664.1"/>
</dbReference>
<dbReference type="eggNOG" id="COG0456">
    <property type="taxonomic scope" value="Bacteria"/>
</dbReference>
<dbReference type="SUPFAM" id="SSF55729">
    <property type="entry name" value="Acyl-CoA N-acyltransferases (Nat)"/>
    <property type="match status" value="1"/>
</dbReference>
<accession>K0B288</accession>
<reference evidence="2 3" key="1">
    <citation type="journal article" date="2012" name="PLoS ONE">
        <title>The purine-utilizing bacterium Clostridium acidurici 9a: a genome-guided metabolic reconsideration.</title>
        <authorList>
            <person name="Hartwich K."/>
            <person name="Poehlein A."/>
            <person name="Daniel R."/>
        </authorList>
    </citation>
    <scope>NUCLEOTIDE SEQUENCE [LARGE SCALE GENOMIC DNA]</scope>
    <source>
        <strain evidence="3">ATCC 7906 / DSM 604 / BCRC 14475 / CIP 104303 / KCTC 5404 / NCIMB 10678 / 9a</strain>
    </source>
</reference>
<evidence type="ECO:0000259" key="1">
    <source>
        <dbReference type="PROSITE" id="PS51186"/>
    </source>
</evidence>
<dbReference type="PANTHER" id="PTHR43451:SF1">
    <property type="entry name" value="ACETYLTRANSFERASE"/>
    <property type="match status" value="1"/>
</dbReference>
<name>K0B288_GOTA9</name>
<evidence type="ECO:0000313" key="2">
    <source>
        <dbReference type="EMBL" id="AFS78756.1"/>
    </source>
</evidence>
<feature type="domain" description="N-acetyltransferase" evidence="1">
    <location>
        <begin position="1"/>
        <end position="153"/>
    </location>
</feature>
<dbReference type="GO" id="GO:0016747">
    <property type="term" value="F:acyltransferase activity, transferring groups other than amino-acyl groups"/>
    <property type="evidence" value="ECO:0007669"/>
    <property type="project" value="InterPro"/>
</dbReference>
<dbReference type="CDD" id="cd04301">
    <property type="entry name" value="NAT_SF"/>
    <property type="match status" value="1"/>
</dbReference>
<dbReference type="KEGG" id="cad:Curi_c17490"/>
<keyword evidence="3" id="KW-1185">Reference proteome</keyword>
<dbReference type="eggNOG" id="COG0590">
    <property type="taxonomic scope" value="Bacteria"/>
</dbReference>
<dbReference type="EMBL" id="CP003326">
    <property type="protein sequence ID" value="AFS78756.1"/>
    <property type="molecule type" value="Genomic_DNA"/>
</dbReference>
<dbReference type="HOGENOM" id="CLU_1010835_0_0_9"/>
<dbReference type="InterPro" id="IPR016181">
    <property type="entry name" value="Acyl_CoA_acyltransferase"/>
</dbReference>
<dbReference type="Pfam" id="PF26421">
    <property type="entry name" value="Avidin_like"/>
    <property type="match status" value="1"/>
</dbReference>
<proteinExistence type="predicted"/>
<protein>
    <submittedName>
        <fullName evidence="2">Acetyltransferase, GNAT family</fullName>
    </submittedName>
</protein>
<organism evidence="2 3">
    <name type="scientific">Gottschalkia acidurici (strain ATCC 7906 / DSM 604 / BCRC 14475 / CIP 104303 / KCTC 5404 / NCIMB 10678 / 9a)</name>
    <name type="common">Clostridium acidurici</name>
    <dbReference type="NCBI Taxonomy" id="1128398"/>
    <lineage>
        <taxon>Bacteria</taxon>
        <taxon>Bacillati</taxon>
        <taxon>Bacillota</taxon>
        <taxon>Tissierellia</taxon>
        <taxon>Tissierellales</taxon>
        <taxon>Gottschalkiaceae</taxon>
        <taxon>Gottschalkia</taxon>
    </lineage>
</organism>
<sequence length="269" mass="31122">MKIIKETLNELEEITSIVQTTINKIYPKYYPSEVVKFFLNHHSVDNIRKALNTETIFLIELDQKLIGTWSIFKNEIKRMFILPEFQGLGYGSRLLDKLEQKAIQEGHYTVELDSSLPAYSLYEKRGYATVKYNKIITSNDQVLCYSEMSKILSNSGFLIDYNNRVFTSISNSDNGEASNKTTFKYKQEKNVIWAEYFGGDIIRGYLVGTCDTEGKLEFCYQHININNQIRTGRCNSKPQILPDGRIKLIEEWEWTNGDKSKGNSIVEEI</sequence>
<dbReference type="AlphaFoldDB" id="K0B288"/>